<dbReference type="RefSeq" id="WP_236455952.1">
    <property type="nucleotide sequence ID" value="NZ_CBCSGE010000003.1"/>
</dbReference>
<accession>A0ABV5GRC5</accession>
<protein>
    <recommendedName>
        <fullName evidence="4">Transcriptional regulator</fullName>
    </recommendedName>
</protein>
<keyword evidence="1" id="KW-0812">Transmembrane</keyword>
<reference evidence="2 3" key="1">
    <citation type="submission" date="2024-09" db="EMBL/GenBank/DDBJ databases">
        <authorList>
            <person name="Sun Q."/>
            <person name="Mori K."/>
        </authorList>
    </citation>
    <scope>NUCLEOTIDE SEQUENCE [LARGE SCALE GENOMIC DNA]</scope>
    <source>
        <strain evidence="2 3">CECT 7955</strain>
    </source>
</reference>
<comment type="caution">
    <text evidence="2">The sequence shown here is derived from an EMBL/GenBank/DDBJ whole genome shotgun (WGS) entry which is preliminary data.</text>
</comment>
<organism evidence="2 3">
    <name type="scientific">Flavobacterium jumunjinense</name>
    <dbReference type="NCBI Taxonomy" id="998845"/>
    <lineage>
        <taxon>Bacteria</taxon>
        <taxon>Pseudomonadati</taxon>
        <taxon>Bacteroidota</taxon>
        <taxon>Flavobacteriia</taxon>
        <taxon>Flavobacteriales</taxon>
        <taxon>Flavobacteriaceae</taxon>
        <taxon>Flavobacterium</taxon>
    </lineage>
</organism>
<evidence type="ECO:0000313" key="3">
    <source>
        <dbReference type="Proteomes" id="UP001589607"/>
    </source>
</evidence>
<evidence type="ECO:0000256" key="1">
    <source>
        <dbReference type="SAM" id="Phobius"/>
    </source>
</evidence>
<keyword evidence="1" id="KW-0472">Membrane</keyword>
<proteinExistence type="predicted"/>
<dbReference type="EMBL" id="JBHMEY010000067">
    <property type="protein sequence ID" value="MFB9097940.1"/>
    <property type="molecule type" value="Genomic_DNA"/>
</dbReference>
<evidence type="ECO:0000313" key="2">
    <source>
        <dbReference type="EMBL" id="MFB9097940.1"/>
    </source>
</evidence>
<name>A0ABV5GRC5_9FLAO</name>
<keyword evidence="3" id="KW-1185">Reference proteome</keyword>
<dbReference type="Proteomes" id="UP001589607">
    <property type="component" value="Unassembled WGS sequence"/>
</dbReference>
<sequence>MNRYKFHHKVLSFLCEKYLAYNKDDSLQFSYTSLEISKQLNINHLKTEIILFDLKEDKSINYNKTKGFYIEDGAGISKQKSNFYKFKHKEHKISKTKELLAFIVSILAIISFCISTYINFKK</sequence>
<keyword evidence="1" id="KW-1133">Transmembrane helix</keyword>
<evidence type="ECO:0008006" key="4">
    <source>
        <dbReference type="Google" id="ProtNLM"/>
    </source>
</evidence>
<gene>
    <name evidence="2" type="ORF">ACFFVF_15595</name>
</gene>
<feature type="transmembrane region" description="Helical" evidence="1">
    <location>
        <begin position="99"/>
        <end position="120"/>
    </location>
</feature>